<dbReference type="PANTHER" id="PTHR28158">
    <property type="entry name" value="37S RIBOSOMAL PROTEIN S35, MITOCHONDRIAL"/>
    <property type="match status" value="1"/>
</dbReference>
<feature type="compositionally biased region" description="Polar residues" evidence="1">
    <location>
        <begin position="36"/>
        <end position="46"/>
    </location>
</feature>
<dbReference type="InterPro" id="IPR021036">
    <property type="entry name" value="Ribosomal_mS45"/>
</dbReference>
<feature type="region of interest" description="Disordered" evidence="1">
    <location>
        <begin position="315"/>
        <end position="335"/>
    </location>
</feature>
<protein>
    <submittedName>
        <fullName evidence="2">Uncharacterized protein</fullName>
    </submittedName>
</protein>
<dbReference type="Pfam" id="PF12298">
    <property type="entry name" value="Bot1p"/>
    <property type="match status" value="1"/>
</dbReference>
<name>A0A5M6BVB0_9TREE</name>
<reference evidence="2" key="1">
    <citation type="submission" date="2017-08" db="EMBL/GenBank/DDBJ databases">
        <authorList>
            <person name="Cuomo C."/>
            <person name="Billmyre B."/>
            <person name="Heitman J."/>
        </authorList>
    </citation>
    <scope>NUCLEOTIDE SEQUENCE</scope>
    <source>
        <strain evidence="2">CBS 12478</strain>
    </source>
</reference>
<sequence length="378" mass="42227">MPFTTSVAGPSRLPFQVQVACRRSCSLLPTSRRRWASTSATDSTGEPSDDIPIPSDPAELTLDPYASLIDETSQSATGAGRKGGKIFFREWLRTEGESFRTPVKGRKAQWLGEGVPYPSNPTFRPPPPISNYVQDQLFAELRRGRKVAELSEKYNISKARIEAVKKLKEVEAEFKRRSLPLQTAFLDGMEPLLGVQIPLNPNTREHDAARARQIDLAHDAHPSTATERLEEQRWESGVGQEGAFGERTRDAAKQGIERTAWEFRDEETVLEDRRVLQAKEEEVKREPSHQGVAAEVLHREVLAASLFQNPATEQAKAKKVKDEERAKRAAKDTKKVQGVTVGGIHFVDTSGTKAFGGEDRGAKVREKRHRRAENKKSL</sequence>
<dbReference type="EMBL" id="CP144052">
    <property type="protein sequence ID" value="WWD16800.1"/>
    <property type="molecule type" value="Genomic_DNA"/>
</dbReference>
<evidence type="ECO:0000256" key="1">
    <source>
        <dbReference type="SAM" id="MobiDB-lite"/>
    </source>
</evidence>
<dbReference type="GO" id="GO:0003735">
    <property type="term" value="F:structural constituent of ribosome"/>
    <property type="evidence" value="ECO:0007669"/>
    <property type="project" value="TreeGrafter"/>
</dbReference>
<dbReference type="GO" id="GO:0032543">
    <property type="term" value="P:mitochondrial translation"/>
    <property type="evidence" value="ECO:0007669"/>
    <property type="project" value="TreeGrafter"/>
</dbReference>
<dbReference type="PANTHER" id="PTHR28158:SF1">
    <property type="entry name" value="SMALL RIBOSOMAL SUBUNIT PROTEIN MS45"/>
    <property type="match status" value="1"/>
</dbReference>
<dbReference type="Proteomes" id="UP000322225">
    <property type="component" value="Chromosome 2"/>
</dbReference>
<feature type="region of interest" description="Disordered" evidence="1">
    <location>
        <begin position="226"/>
        <end position="249"/>
    </location>
</feature>
<organism evidence="2 3">
    <name type="scientific">Kwoniella shandongensis</name>
    <dbReference type="NCBI Taxonomy" id="1734106"/>
    <lineage>
        <taxon>Eukaryota</taxon>
        <taxon>Fungi</taxon>
        <taxon>Dikarya</taxon>
        <taxon>Basidiomycota</taxon>
        <taxon>Agaricomycotina</taxon>
        <taxon>Tremellomycetes</taxon>
        <taxon>Tremellales</taxon>
        <taxon>Cryptococcaceae</taxon>
        <taxon>Kwoniella</taxon>
    </lineage>
</organism>
<dbReference type="GO" id="GO:0005763">
    <property type="term" value="C:mitochondrial small ribosomal subunit"/>
    <property type="evidence" value="ECO:0007669"/>
    <property type="project" value="TreeGrafter"/>
</dbReference>
<reference evidence="2" key="2">
    <citation type="submission" date="2024-01" db="EMBL/GenBank/DDBJ databases">
        <title>Comparative genomics of Cryptococcus and Kwoniella reveals pathogenesis evolution and contrasting modes of karyotype evolution via chromosome fusion or intercentromeric recombination.</title>
        <authorList>
            <person name="Coelho M.A."/>
            <person name="David-Palma M."/>
            <person name="Shea T."/>
            <person name="Bowers K."/>
            <person name="McGinley-Smith S."/>
            <person name="Mohammad A.W."/>
            <person name="Gnirke A."/>
            <person name="Yurkov A.M."/>
            <person name="Nowrousian M."/>
            <person name="Sun S."/>
            <person name="Cuomo C.A."/>
            <person name="Heitman J."/>
        </authorList>
    </citation>
    <scope>NUCLEOTIDE SEQUENCE</scope>
    <source>
        <strain evidence="2">CBS 12478</strain>
    </source>
</reference>
<feature type="compositionally biased region" description="Basic and acidic residues" evidence="1">
    <location>
        <begin position="320"/>
        <end position="335"/>
    </location>
</feature>
<feature type="compositionally biased region" description="Basic residues" evidence="1">
    <location>
        <begin position="365"/>
        <end position="378"/>
    </location>
</feature>
<keyword evidence="3" id="KW-1185">Reference proteome</keyword>
<feature type="region of interest" description="Disordered" evidence="1">
    <location>
        <begin position="347"/>
        <end position="378"/>
    </location>
</feature>
<evidence type="ECO:0000313" key="3">
    <source>
        <dbReference type="Proteomes" id="UP000322225"/>
    </source>
</evidence>
<accession>A0A5M6BVB0</accession>
<dbReference type="KEGG" id="ksn:43590741"/>
<dbReference type="AlphaFoldDB" id="A0A5M6BVB0"/>
<evidence type="ECO:0000313" key="2">
    <source>
        <dbReference type="EMBL" id="WWD16800.1"/>
    </source>
</evidence>
<gene>
    <name evidence="2" type="ORF">CI109_101232</name>
</gene>
<feature type="region of interest" description="Disordered" evidence="1">
    <location>
        <begin position="32"/>
        <end position="57"/>
    </location>
</feature>
<dbReference type="OrthoDB" id="10052321at2759"/>
<dbReference type="GeneID" id="43590741"/>
<proteinExistence type="predicted"/>
<dbReference type="RefSeq" id="XP_031859099.1">
    <property type="nucleotide sequence ID" value="XM_032006583.1"/>
</dbReference>